<dbReference type="InterPro" id="IPR036388">
    <property type="entry name" value="WH-like_DNA-bd_sf"/>
</dbReference>
<reference evidence="2" key="1">
    <citation type="submission" date="2016-07" db="EMBL/GenBank/DDBJ databases">
        <title>Nontailed viruses are major unrecognized killers of bacteria in the ocean.</title>
        <authorList>
            <person name="Kauffman K."/>
            <person name="Hussain F."/>
            <person name="Yang J."/>
            <person name="Arevalo P."/>
            <person name="Brown J."/>
            <person name="Cutler M."/>
            <person name="Kelly L."/>
            <person name="Polz M.F."/>
        </authorList>
    </citation>
    <scope>NUCLEOTIDE SEQUENCE [LARGE SCALE GENOMIC DNA]</scope>
    <source>
        <strain evidence="2">10N.261.46.F8</strain>
    </source>
</reference>
<dbReference type="OrthoDB" id="9152473at2"/>
<evidence type="ECO:0008006" key="3">
    <source>
        <dbReference type="Google" id="ProtNLM"/>
    </source>
</evidence>
<evidence type="ECO:0000313" key="1">
    <source>
        <dbReference type="EMBL" id="PMM78471.1"/>
    </source>
</evidence>
<dbReference type="RefSeq" id="WP_102433687.1">
    <property type="nucleotide sequence ID" value="NZ_CAWNVI010000002.1"/>
</dbReference>
<protein>
    <recommendedName>
        <fullName evidence="3">Mobilization protein</fullName>
    </recommendedName>
</protein>
<name>A0A2N7KP30_9VIBR</name>
<dbReference type="Proteomes" id="UP000235406">
    <property type="component" value="Unassembled WGS sequence"/>
</dbReference>
<dbReference type="Gene3D" id="1.10.10.10">
    <property type="entry name" value="Winged helix-like DNA-binding domain superfamily/Winged helix DNA-binding domain"/>
    <property type="match status" value="1"/>
</dbReference>
<comment type="caution">
    <text evidence="1">The sequence shown here is derived from an EMBL/GenBank/DDBJ whole genome shotgun (WGS) entry which is preliminary data.</text>
</comment>
<dbReference type="EMBL" id="MCZK01000002">
    <property type="protein sequence ID" value="PMM78471.1"/>
    <property type="molecule type" value="Genomic_DNA"/>
</dbReference>
<accession>A0A2N7KP30</accession>
<dbReference type="NCBIfam" id="NF041423">
    <property type="entry name" value="MobC_subf"/>
    <property type="match status" value="1"/>
</dbReference>
<sequence length="243" mass="28869">MNHLPHVNEARVRAREKEMIVLRFLHQEIYTDFENIRMLLRLTKGTISKLLKRMVGNKLLEKHTLTLDTGDVSLWGITDEGIHAVGDNDHAPLHCFYPSRISLVTLNHTLMNQRVYIALKHLNWTEWINADRKVFKQQFPVPHRPDAIVRTPKGTITAIETELTLKTPLRYRAIMKSHIQAKEKGFWKHVIYVVRDEEYKKMLKRRFDHIEYIQFDESRHPFEKYRKMVSIFTLDEVSKLTQS</sequence>
<organism evidence="1 2">
    <name type="scientific">Vibrio lentus</name>
    <dbReference type="NCBI Taxonomy" id="136468"/>
    <lineage>
        <taxon>Bacteria</taxon>
        <taxon>Pseudomonadati</taxon>
        <taxon>Pseudomonadota</taxon>
        <taxon>Gammaproteobacteria</taxon>
        <taxon>Vibrionales</taxon>
        <taxon>Vibrionaceae</taxon>
        <taxon>Vibrio</taxon>
    </lineage>
</organism>
<proteinExistence type="predicted"/>
<evidence type="ECO:0000313" key="2">
    <source>
        <dbReference type="Proteomes" id="UP000235406"/>
    </source>
</evidence>
<gene>
    <name evidence="1" type="ORF">BCT49_00245</name>
</gene>
<dbReference type="AlphaFoldDB" id="A0A2N7KP30"/>